<name>A0A9P5NCP3_GYMJU</name>
<evidence type="ECO:0000256" key="1">
    <source>
        <dbReference type="SAM" id="MobiDB-lite"/>
    </source>
</evidence>
<feature type="compositionally biased region" description="Polar residues" evidence="1">
    <location>
        <begin position="80"/>
        <end position="89"/>
    </location>
</feature>
<proteinExistence type="predicted"/>
<evidence type="ECO:0000313" key="3">
    <source>
        <dbReference type="Proteomes" id="UP000724874"/>
    </source>
</evidence>
<protein>
    <submittedName>
        <fullName evidence="2">Uncharacterized protein</fullName>
    </submittedName>
</protein>
<organism evidence="2 3">
    <name type="scientific">Gymnopilus junonius</name>
    <name type="common">Spectacular rustgill mushroom</name>
    <name type="synonym">Gymnopilus spectabilis subsp. junonius</name>
    <dbReference type="NCBI Taxonomy" id="109634"/>
    <lineage>
        <taxon>Eukaryota</taxon>
        <taxon>Fungi</taxon>
        <taxon>Dikarya</taxon>
        <taxon>Basidiomycota</taxon>
        <taxon>Agaricomycotina</taxon>
        <taxon>Agaricomycetes</taxon>
        <taxon>Agaricomycetidae</taxon>
        <taxon>Agaricales</taxon>
        <taxon>Agaricineae</taxon>
        <taxon>Hymenogastraceae</taxon>
        <taxon>Gymnopilus</taxon>
    </lineage>
</organism>
<sequence length="157" mass="17075">MLVLQVASSSQPAHLHPTSMPQAAAVNRVEVGQRHGRERDDSDVGGDDGDDFIALYGTMFTTGAVHALYSTTKSSVKLTSADSPPSVQHSRPPSLLLSPPQIFRRPTRTGWDDKGTSGDDGYNVIEQYQLVLRLAVLLRVRTTANSRSVSIERIKSC</sequence>
<gene>
    <name evidence="2" type="ORF">CPB84DRAFT_1793049</name>
</gene>
<reference evidence="2" key="1">
    <citation type="submission" date="2020-11" db="EMBL/GenBank/DDBJ databases">
        <authorList>
            <consortium name="DOE Joint Genome Institute"/>
            <person name="Ahrendt S."/>
            <person name="Riley R."/>
            <person name="Andreopoulos W."/>
            <person name="LaButti K."/>
            <person name="Pangilinan J."/>
            <person name="Ruiz-duenas F.J."/>
            <person name="Barrasa J.M."/>
            <person name="Sanchez-Garcia M."/>
            <person name="Camarero S."/>
            <person name="Miyauchi S."/>
            <person name="Serrano A."/>
            <person name="Linde D."/>
            <person name="Babiker R."/>
            <person name="Drula E."/>
            <person name="Ayuso-Fernandez I."/>
            <person name="Pacheco R."/>
            <person name="Padilla G."/>
            <person name="Ferreira P."/>
            <person name="Barriuso J."/>
            <person name="Kellner H."/>
            <person name="Castanera R."/>
            <person name="Alfaro M."/>
            <person name="Ramirez L."/>
            <person name="Pisabarro A.G."/>
            <person name="Kuo A."/>
            <person name="Tritt A."/>
            <person name="Lipzen A."/>
            <person name="He G."/>
            <person name="Yan M."/>
            <person name="Ng V."/>
            <person name="Cullen D."/>
            <person name="Martin F."/>
            <person name="Rosso M.-N."/>
            <person name="Henrissat B."/>
            <person name="Hibbett D."/>
            <person name="Martinez A.T."/>
            <person name="Grigoriev I.V."/>
        </authorList>
    </citation>
    <scope>NUCLEOTIDE SEQUENCE</scope>
    <source>
        <strain evidence="2">AH 44721</strain>
    </source>
</reference>
<evidence type="ECO:0000313" key="2">
    <source>
        <dbReference type="EMBL" id="KAF8879757.1"/>
    </source>
</evidence>
<dbReference type="AlphaFoldDB" id="A0A9P5NCP3"/>
<feature type="compositionally biased region" description="Low complexity" evidence="1">
    <location>
        <begin position="90"/>
        <end position="100"/>
    </location>
</feature>
<feature type="region of interest" description="Disordered" evidence="1">
    <location>
        <begin position="80"/>
        <end position="117"/>
    </location>
</feature>
<keyword evidence="3" id="KW-1185">Reference proteome</keyword>
<dbReference type="EMBL" id="JADNYJ010000146">
    <property type="protein sequence ID" value="KAF8879757.1"/>
    <property type="molecule type" value="Genomic_DNA"/>
</dbReference>
<dbReference type="Proteomes" id="UP000724874">
    <property type="component" value="Unassembled WGS sequence"/>
</dbReference>
<accession>A0A9P5NCP3</accession>
<comment type="caution">
    <text evidence="2">The sequence shown here is derived from an EMBL/GenBank/DDBJ whole genome shotgun (WGS) entry which is preliminary data.</text>
</comment>